<dbReference type="Proteomes" id="UP000248889">
    <property type="component" value="Unassembled WGS sequence"/>
</dbReference>
<keyword evidence="6" id="KW-1185">Reference proteome</keyword>
<sequence length="958" mass="102030">MVAALDVRPGNHSRKAGSEEGTRFMDGDNPAPRSMADELVGREQEVALLTSFVAEATRNGGLLLLSGDPGIGKSLLLDLAGKAATRAGALVLRSDGVEFQAGVSFSNLSCALAPLQGEIHALDPVRRDALMVALGIRSEAAVDHVVVYNAALALLRKAAGSRPLLIVVDDLQWVDHASAAAFAFISRRLAGSPVAFLAASRAGADTVFNRTGLPELELRPLDRAASARLVRDRFPGLSPRTMQCVLDQAKGNPLALLELPTAVNELRPGTLSTLSTVFPVSRRLQSLYAFRIQELPAPARRLLLLAALEGTGDLRILRAAGAGADALGDLAHAERAQLVRVDNGGLGRLTFRHPLVRATIVWGSTSDERVAAHTALAKALADRPDRQVWHLVEATADPDERIADLLEKSAHRARRRGDAVGALNALVRAADLSPGQTDRSRRLVEAASVGSDVAGELPTAAGLLVEARRANPRLRGSLQAAIAASNVLLNSDGDISTAFQLLLGAITADAGRTGHGDQKALEEALHAVVRVCLMGGRAELWDRLHAFLAQATVPVPRPLDLVGIYADPTRHDDHSLARLDVAIRDLHLESDPSRIVQIGRAAHGVDRTAQCRTALWRVVEDGRKGGSVASGIYALIQLCMDDFETGQWDECALLTDEGLRLSEAHGYRQMALSFQAAQALLAAVRGDEVTLRALTRQITAWTAPRGFRSVECWAHHGSALAALGRGDYETAYREASVISPPGVLPTYLPSALRAPMDLVEAAVRSGRRPEAQAHVAAIQQAGIAAVSPRLALLAAASAAIAAPKSQAAVLFEEALAIRGTDRWPFVVARVRLAYGQHLRHLRAAETARLHLNAAFDSFRHLGAVPWAARAAEELRASGYANSRAPGNLPANPLTAQEYRIATLAASGMTNKQIGTRLFLSHRSVAAHLHRLYPKLGITSRVTLAAALAEIPEANRAVK</sequence>
<dbReference type="Pfam" id="PF00196">
    <property type="entry name" value="GerE"/>
    <property type="match status" value="1"/>
</dbReference>
<dbReference type="Gene3D" id="1.10.10.10">
    <property type="entry name" value="Winged helix-like DNA-binding domain superfamily/Winged helix DNA-binding domain"/>
    <property type="match status" value="1"/>
</dbReference>
<feature type="compositionally biased region" description="Basic and acidic residues" evidence="3">
    <location>
        <begin position="16"/>
        <end position="26"/>
    </location>
</feature>
<dbReference type="GO" id="GO:0005737">
    <property type="term" value="C:cytoplasm"/>
    <property type="evidence" value="ECO:0007669"/>
    <property type="project" value="TreeGrafter"/>
</dbReference>
<name>A0A2X0J4A4_9ACTN</name>
<dbReference type="PROSITE" id="PS00622">
    <property type="entry name" value="HTH_LUXR_1"/>
    <property type="match status" value="1"/>
</dbReference>
<accession>A0A2X0J4A4</accession>
<dbReference type="PANTHER" id="PTHR16305">
    <property type="entry name" value="TESTICULAR SOLUBLE ADENYLYL CYCLASE"/>
    <property type="match status" value="1"/>
</dbReference>
<dbReference type="GO" id="GO:0004016">
    <property type="term" value="F:adenylate cyclase activity"/>
    <property type="evidence" value="ECO:0007669"/>
    <property type="project" value="TreeGrafter"/>
</dbReference>
<evidence type="ECO:0000256" key="3">
    <source>
        <dbReference type="SAM" id="MobiDB-lite"/>
    </source>
</evidence>
<dbReference type="PROSITE" id="PS50043">
    <property type="entry name" value="HTH_LUXR_2"/>
    <property type="match status" value="1"/>
</dbReference>
<evidence type="ECO:0000313" key="5">
    <source>
        <dbReference type="EMBL" id="RAG82178.1"/>
    </source>
</evidence>
<dbReference type="InterPro" id="IPR041664">
    <property type="entry name" value="AAA_16"/>
</dbReference>
<organism evidence="5 6">
    <name type="scientific">Streptacidiphilus pinicola</name>
    <dbReference type="NCBI Taxonomy" id="2219663"/>
    <lineage>
        <taxon>Bacteria</taxon>
        <taxon>Bacillati</taxon>
        <taxon>Actinomycetota</taxon>
        <taxon>Actinomycetes</taxon>
        <taxon>Kitasatosporales</taxon>
        <taxon>Streptomycetaceae</taxon>
        <taxon>Streptacidiphilus</taxon>
    </lineage>
</organism>
<evidence type="ECO:0000259" key="4">
    <source>
        <dbReference type="PROSITE" id="PS50043"/>
    </source>
</evidence>
<dbReference type="GO" id="GO:0005524">
    <property type="term" value="F:ATP binding"/>
    <property type="evidence" value="ECO:0007669"/>
    <property type="project" value="UniProtKB-KW"/>
</dbReference>
<gene>
    <name evidence="5" type="ORF">DN069_28955</name>
</gene>
<dbReference type="OrthoDB" id="7053960at2"/>
<dbReference type="InterPro" id="IPR016032">
    <property type="entry name" value="Sig_transdc_resp-reg_C-effctor"/>
</dbReference>
<dbReference type="SUPFAM" id="SSF52540">
    <property type="entry name" value="P-loop containing nucleoside triphosphate hydrolases"/>
    <property type="match status" value="1"/>
</dbReference>
<reference evidence="5 6" key="1">
    <citation type="submission" date="2018-06" db="EMBL/GenBank/DDBJ databases">
        <title>Streptacidiphilus pinicola sp. nov., isolated from pine grove soil.</title>
        <authorList>
            <person name="Roh S.G."/>
            <person name="Park S."/>
            <person name="Kim M.-K."/>
            <person name="Yun B.-R."/>
            <person name="Park J."/>
            <person name="Kim M.J."/>
            <person name="Kim Y.S."/>
            <person name="Kim S.B."/>
        </authorList>
    </citation>
    <scope>NUCLEOTIDE SEQUENCE [LARGE SCALE GENOMIC DNA]</scope>
    <source>
        <strain evidence="5 6">MMS16-CNU450</strain>
    </source>
</reference>
<comment type="caution">
    <text evidence="5">The sequence shown here is derived from an EMBL/GenBank/DDBJ whole genome shotgun (WGS) entry which is preliminary data.</text>
</comment>
<dbReference type="EMBL" id="QKYN01000121">
    <property type="protein sequence ID" value="RAG82178.1"/>
    <property type="molecule type" value="Genomic_DNA"/>
</dbReference>
<dbReference type="AlphaFoldDB" id="A0A2X0J4A4"/>
<dbReference type="InterPro" id="IPR027417">
    <property type="entry name" value="P-loop_NTPase"/>
</dbReference>
<keyword evidence="1" id="KW-0547">Nucleotide-binding</keyword>
<dbReference type="CDD" id="cd06170">
    <property type="entry name" value="LuxR_C_like"/>
    <property type="match status" value="1"/>
</dbReference>
<dbReference type="GO" id="GO:0003677">
    <property type="term" value="F:DNA binding"/>
    <property type="evidence" value="ECO:0007669"/>
    <property type="project" value="InterPro"/>
</dbReference>
<evidence type="ECO:0000313" key="6">
    <source>
        <dbReference type="Proteomes" id="UP000248889"/>
    </source>
</evidence>
<dbReference type="PANTHER" id="PTHR16305:SF35">
    <property type="entry name" value="TRANSCRIPTIONAL ACTIVATOR DOMAIN"/>
    <property type="match status" value="1"/>
</dbReference>
<dbReference type="Pfam" id="PF13191">
    <property type="entry name" value="AAA_16"/>
    <property type="match status" value="1"/>
</dbReference>
<dbReference type="GO" id="GO:0006355">
    <property type="term" value="P:regulation of DNA-templated transcription"/>
    <property type="evidence" value="ECO:0007669"/>
    <property type="project" value="InterPro"/>
</dbReference>
<feature type="region of interest" description="Disordered" evidence="3">
    <location>
        <begin position="1"/>
        <end position="35"/>
    </location>
</feature>
<evidence type="ECO:0000256" key="1">
    <source>
        <dbReference type="ARBA" id="ARBA00022741"/>
    </source>
</evidence>
<evidence type="ECO:0000256" key="2">
    <source>
        <dbReference type="ARBA" id="ARBA00022840"/>
    </source>
</evidence>
<dbReference type="InterPro" id="IPR036388">
    <property type="entry name" value="WH-like_DNA-bd_sf"/>
</dbReference>
<dbReference type="PRINTS" id="PR00038">
    <property type="entry name" value="HTHLUXR"/>
</dbReference>
<dbReference type="SMART" id="SM00421">
    <property type="entry name" value="HTH_LUXR"/>
    <property type="match status" value="1"/>
</dbReference>
<feature type="domain" description="HTH luxR-type" evidence="4">
    <location>
        <begin position="886"/>
        <end position="951"/>
    </location>
</feature>
<dbReference type="Gene3D" id="3.40.50.300">
    <property type="entry name" value="P-loop containing nucleotide triphosphate hydrolases"/>
    <property type="match status" value="1"/>
</dbReference>
<keyword evidence="2" id="KW-0067">ATP-binding</keyword>
<dbReference type="SUPFAM" id="SSF46894">
    <property type="entry name" value="C-terminal effector domain of the bipartite response regulators"/>
    <property type="match status" value="1"/>
</dbReference>
<dbReference type="InterPro" id="IPR000792">
    <property type="entry name" value="Tscrpt_reg_LuxR_C"/>
</dbReference>
<protein>
    <recommendedName>
        <fullName evidence="4">HTH luxR-type domain-containing protein</fullName>
    </recommendedName>
</protein>
<proteinExistence type="predicted"/>